<keyword evidence="4" id="KW-1185">Reference proteome</keyword>
<evidence type="ECO:0000313" key="3">
    <source>
        <dbReference type="EMBL" id="NMM62794.1"/>
    </source>
</evidence>
<dbReference type="AlphaFoldDB" id="A0A7Y0EG03"/>
<name>A0A7Y0EG03_9CLOT</name>
<evidence type="ECO:0000259" key="2">
    <source>
        <dbReference type="Pfam" id="PF13205"/>
    </source>
</evidence>
<feature type="domain" description="SbsA Ig-like" evidence="2">
    <location>
        <begin position="37"/>
        <end position="124"/>
    </location>
</feature>
<evidence type="ECO:0000313" key="4">
    <source>
        <dbReference type="Proteomes" id="UP000537131"/>
    </source>
</evidence>
<dbReference type="Gene3D" id="2.60.40.1220">
    <property type="match status" value="1"/>
</dbReference>
<reference evidence="3 4" key="1">
    <citation type="submission" date="2020-04" db="EMBL/GenBank/DDBJ databases">
        <authorList>
            <person name="Doyle D.A."/>
        </authorList>
    </citation>
    <scope>NUCLEOTIDE SEQUENCE [LARGE SCALE GENOMIC DNA]</scope>
    <source>
        <strain evidence="3 4">P21</strain>
    </source>
</reference>
<organism evidence="3 4">
    <name type="scientific">Clostridium muellerianum</name>
    <dbReference type="NCBI Taxonomy" id="2716538"/>
    <lineage>
        <taxon>Bacteria</taxon>
        <taxon>Bacillati</taxon>
        <taxon>Bacillota</taxon>
        <taxon>Clostridia</taxon>
        <taxon>Eubacteriales</taxon>
        <taxon>Clostridiaceae</taxon>
        <taxon>Clostridium</taxon>
    </lineage>
</organism>
<evidence type="ECO:0000256" key="1">
    <source>
        <dbReference type="ARBA" id="ARBA00022729"/>
    </source>
</evidence>
<dbReference type="InterPro" id="IPR014755">
    <property type="entry name" value="Cu-Rt/internalin_Ig-like"/>
</dbReference>
<reference evidence="3 4" key="2">
    <citation type="submission" date="2020-06" db="EMBL/GenBank/DDBJ databases">
        <title>Complete Genome Sequence of Clostridium muelleri sp. nov. P21T, an Acid-Alcohol Producing Acetogen Isolated from Old Hay.</title>
        <authorList>
            <person name="Duncan K.E."/>
            <person name="Tanner R.S."/>
        </authorList>
    </citation>
    <scope>NUCLEOTIDE SEQUENCE [LARGE SCALE GENOMIC DNA]</scope>
    <source>
        <strain evidence="3 4">P21</strain>
    </source>
</reference>
<protein>
    <submittedName>
        <fullName evidence="3">Ig-like domain-containing protein</fullName>
    </submittedName>
</protein>
<keyword evidence="1" id="KW-0732">Signal</keyword>
<dbReference type="Proteomes" id="UP000537131">
    <property type="component" value="Unassembled WGS sequence"/>
</dbReference>
<dbReference type="Pfam" id="PF13205">
    <property type="entry name" value="Big_5"/>
    <property type="match status" value="1"/>
</dbReference>
<dbReference type="InterPro" id="IPR032812">
    <property type="entry name" value="SbsA_Ig"/>
</dbReference>
<dbReference type="EMBL" id="JABBNI010000014">
    <property type="protein sequence ID" value="NMM62794.1"/>
    <property type="molecule type" value="Genomic_DNA"/>
</dbReference>
<accession>A0A7Y0EG03</accession>
<gene>
    <name evidence="3" type="ORF">HBE96_08800</name>
</gene>
<comment type="caution">
    <text evidence="3">The sequence shown here is derived from an EMBL/GenBank/DDBJ whole genome shotgun (WGS) entry which is preliminary data.</text>
</comment>
<proteinExistence type="predicted"/>
<sequence>MVVKNTGTNDLYVFGGSELFNPSSNVNTQKFIDDQIVDTDKTWTLKFTGDVNFNDMTKQGITITNSKGVSVDVGMKLGEDNKTIVLTAPQDGYIPGENYTLTIGTKVHSSKGNALKKEYQLHFSIKASSV</sequence>